<dbReference type="HOGENOM" id="CLU_245160_0_0_1"/>
<feature type="compositionally biased region" description="Pro residues" evidence="1">
    <location>
        <begin position="1198"/>
        <end position="1209"/>
    </location>
</feature>
<feature type="compositionally biased region" description="Basic and acidic residues" evidence="1">
    <location>
        <begin position="870"/>
        <end position="879"/>
    </location>
</feature>
<feature type="compositionally biased region" description="Polar residues" evidence="1">
    <location>
        <begin position="1498"/>
        <end position="1508"/>
    </location>
</feature>
<reference evidence="2 3" key="1">
    <citation type="journal article" date="2004" name="Science">
        <title>The genome of the diatom Thalassiosira pseudonana: ecology, evolution, and metabolism.</title>
        <authorList>
            <person name="Armbrust E.V."/>
            <person name="Berges J.A."/>
            <person name="Bowler C."/>
            <person name="Green B.R."/>
            <person name="Martinez D."/>
            <person name="Putnam N.H."/>
            <person name="Zhou S."/>
            <person name="Allen A.E."/>
            <person name="Apt K.E."/>
            <person name="Bechner M."/>
            <person name="Brzezinski M.A."/>
            <person name="Chaal B.K."/>
            <person name="Chiovitti A."/>
            <person name="Davis A.K."/>
            <person name="Demarest M.S."/>
            <person name="Detter J.C."/>
            <person name="Glavina T."/>
            <person name="Goodstein D."/>
            <person name="Hadi M.Z."/>
            <person name="Hellsten U."/>
            <person name="Hildebrand M."/>
            <person name="Jenkins B.D."/>
            <person name="Jurka J."/>
            <person name="Kapitonov V.V."/>
            <person name="Kroger N."/>
            <person name="Lau W.W."/>
            <person name="Lane T.W."/>
            <person name="Larimer F.W."/>
            <person name="Lippmeier J.C."/>
            <person name="Lucas S."/>
            <person name="Medina M."/>
            <person name="Montsant A."/>
            <person name="Obornik M."/>
            <person name="Parker M.S."/>
            <person name="Palenik B."/>
            <person name="Pazour G.J."/>
            <person name="Richardson P.M."/>
            <person name="Rynearson T.A."/>
            <person name="Saito M.A."/>
            <person name="Schwartz D.C."/>
            <person name="Thamatrakoln K."/>
            <person name="Valentin K."/>
            <person name="Vardi A."/>
            <person name="Wilkerson F.P."/>
            <person name="Rokhsar D.S."/>
        </authorList>
    </citation>
    <scope>NUCLEOTIDE SEQUENCE [LARGE SCALE GENOMIC DNA]</scope>
    <source>
        <strain evidence="2 3">CCMP1335</strain>
    </source>
</reference>
<name>B8CD29_THAPS</name>
<feature type="compositionally biased region" description="Basic residues" evidence="1">
    <location>
        <begin position="1516"/>
        <end position="1528"/>
    </location>
</feature>
<feature type="compositionally biased region" description="Basic and acidic residues" evidence="1">
    <location>
        <begin position="1488"/>
        <end position="1497"/>
    </location>
</feature>
<dbReference type="RefSeq" id="XP_002294041.1">
    <property type="nucleotide sequence ID" value="XM_002294005.1"/>
</dbReference>
<feature type="compositionally biased region" description="Basic and acidic residues" evidence="1">
    <location>
        <begin position="207"/>
        <end position="216"/>
    </location>
</feature>
<feature type="compositionally biased region" description="Polar residues" evidence="1">
    <location>
        <begin position="1015"/>
        <end position="1040"/>
    </location>
</feature>
<feature type="compositionally biased region" description="Basic and acidic residues" evidence="1">
    <location>
        <begin position="480"/>
        <end position="490"/>
    </location>
</feature>
<evidence type="ECO:0000313" key="2">
    <source>
        <dbReference type="EMBL" id="EED88396.1"/>
    </source>
</evidence>
<sequence>MTNELDEGNTAHQDAYHEDDNYYHYSQSGSDTLPQSGSYDYLQRNDHTTTRRRGSNDSYKPPLPRRGKKSTSSQSYPVAPNTSSGNTGGGGDDYHHYASSPDFSTPPATAPANPNYGGETNTQKTASISSSSTASNNRLQKERERGRGRATSTADYYNDANGVNNIEYSERISPIMEVGGDAFVQDELNRNQSYGGKQQQYKSSRGKKYDKSYDKGYDRSYDYQQQQYGEYNNLDGSNRSGGYLSSDNHLDWSSRSALSSSDHRFVNESVPPPPPFSQYQSQYPNDSFQRQQFQQQQQHSAVIHACDDKTGKCLFHPHITLRKKAILGVMGGWKDVLRACPECESEDVRRLNSMGTMGSSGGSGGAGGMQYSDYSMGEQKKTRSRTLSPVDKNAKRGAKGNIPKPSPKQTDSQKKKKKTRSRTLSPVDKNMKRVSKGKQQYQPDLWEQHSWEPRGRTLSPENRKRGSKGSSMHQPLQDTSLERKKTRERTGSFYQTTPKQRTRTLSPVDKESKYQQYVDQKKKIRDLSPTDGIQKKKSRDRTHSPVDSGIRKRVVSKVSTQPPTRKSVLPPRNLGPKQRSRTLSPINQSRKRFVKFGTGDKAYRRQSKGSDEEEDSSSDGDDSDSSSSSSSSSEERPSRRPPVRGRNNSWKGNNVNAATDNRKPNHGDARATKNMSKSSRNRNAAKLREEDPEQFISSYLFSGVPSRPTSVKSQSQQFRPQRPSMQQQSPRPAKKRHPQSRTYPSQYSQDDRGADWDYLSGLAEMQGIKIMKGVSGLIKKGKKKISKSVKTMRSPTLSEGVDGDYGNEYDDMEYVCNVDENERYEKHDSRGKSSQQYDQDEHKTRRDSKGSTLKFDGIRVTAVGDESTEYETRAREGKQGKRRVKKKSLDSTDGSGFYAEDVAAVGDAVKEYEESMAQQKHEKELEKRHKQWEIGRQMYYEQIVQEELEERERRKAWEMEDKLKSLKAEMQNVPGKTDTIHVDTKTPMPAVNVPDESEVFHHEEEEKPSEEVYDDTNQPSVAPSKVNNPQPTSVPVNTLVTVDKSEDLQAPNTEPQPPQMEKIGVLTMDSLLQSIMDEYKPRVGDASDASKQQRVEYSSDEESPTPSRDYHRADTKLPAEDEEVVMKDEQRDVVNSPVHDDDDAVEQDEESQQDASNDETTSPPAPVAFIPQTQALPRFGSFGSLQIDLSALQASRPSKPPSKPTPAPVAAPVETIVDKSDSDSEESFKIDRAALQPRREAKKSEPEVHKTFEVSNLPWSGRFGESGMYTGSVNEKYEPFGKGIMMYDHGEIKKGHWRSGDFVRECGAFSDSEEGDDDEDDDLSSSMADLNLRDRSRSRSKGRAAPVKEHSPPPPPPPPPPPSYEIGDPGKHRDMIMDKEEAIAIIPKLQVDDGAFIRRSDGKWTYAVVKAQETTDDGKPAIRFTVNNRNSSKAYVEKYWGTHIRPLKTAEIEQSDSSSVGERESRAPQLDPAGMLSRQSSNYSLESSKSEAKEEPSRGTSCPPTQNRLMFDYSRRSRRSRSRSRRRAVSLTPMRSLCSIVESEREDEEDEDVFFDNQANVEFTGLDAVRNDYELRGIDP</sequence>
<keyword evidence="3" id="KW-1185">Reference proteome</keyword>
<feature type="region of interest" description="Disordered" evidence="1">
    <location>
        <begin position="1308"/>
        <end position="1375"/>
    </location>
</feature>
<proteinExistence type="predicted"/>
<feature type="compositionally biased region" description="Basic and acidic residues" evidence="1">
    <location>
        <begin position="1108"/>
        <end position="1132"/>
    </location>
</feature>
<feature type="compositionally biased region" description="Basic and acidic residues" evidence="1">
    <location>
        <begin position="508"/>
        <end position="528"/>
    </location>
</feature>
<feature type="compositionally biased region" description="Polar residues" evidence="1">
    <location>
        <begin position="492"/>
        <end position="505"/>
    </location>
</feature>
<dbReference type="eggNOG" id="ENOG502QX2A">
    <property type="taxonomic scope" value="Eukaryota"/>
</dbReference>
<dbReference type="Proteomes" id="UP000001449">
    <property type="component" value="Chromosome 15"/>
</dbReference>
<evidence type="ECO:0000313" key="3">
    <source>
        <dbReference type="Proteomes" id="UP000001449"/>
    </source>
</evidence>
<feature type="compositionally biased region" description="Basic and acidic residues" evidence="1">
    <location>
        <begin position="660"/>
        <end position="671"/>
    </location>
</feature>
<feature type="compositionally biased region" description="Low complexity" evidence="1">
    <location>
        <begin position="105"/>
        <end position="115"/>
    </location>
</feature>
<feature type="compositionally biased region" description="Polar residues" evidence="1">
    <location>
        <begin position="468"/>
        <end position="479"/>
    </location>
</feature>
<feature type="compositionally biased region" description="Basic and acidic residues" evidence="1">
    <location>
        <begin position="820"/>
        <end position="831"/>
    </location>
</feature>
<dbReference type="EMBL" id="CM000650">
    <property type="protein sequence ID" value="EED88396.1"/>
    <property type="molecule type" value="Genomic_DNA"/>
</dbReference>
<feature type="compositionally biased region" description="Low complexity" evidence="1">
    <location>
        <begin position="125"/>
        <end position="135"/>
    </location>
</feature>
<feature type="compositionally biased region" description="Acidic residues" evidence="1">
    <location>
        <begin position="611"/>
        <end position="624"/>
    </location>
</feature>
<feature type="compositionally biased region" description="Polar residues" evidence="1">
    <location>
        <begin position="24"/>
        <end position="38"/>
    </location>
</feature>
<feature type="region of interest" description="Disordered" evidence="1">
    <location>
        <begin position="781"/>
        <end position="896"/>
    </location>
</feature>
<feature type="region of interest" description="Disordered" evidence="1">
    <location>
        <begin position="1077"/>
        <end position="1174"/>
    </location>
</feature>
<feature type="region of interest" description="Disordered" evidence="1">
    <location>
        <begin position="968"/>
        <end position="1065"/>
    </location>
</feature>
<feature type="compositionally biased region" description="Polar residues" evidence="1">
    <location>
        <begin position="191"/>
        <end position="200"/>
    </location>
</feature>
<feature type="compositionally biased region" description="Pro residues" evidence="1">
    <location>
        <begin position="1352"/>
        <end position="1363"/>
    </location>
</feature>
<dbReference type="KEGG" id="tps:THAPSDRAFT_10057"/>
<feature type="compositionally biased region" description="Gly residues" evidence="1">
    <location>
        <begin position="358"/>
        <end position="368"/>
    </location>
</feature>
<feature type="region of interest" description="Disordered" evidence="1">
    <location>
        <begin position="1191"/>
        <end position="1251"/>
    </location>
</feature>
<gene>
    <name evidence="2" type="ORF">THAPSDRAFT_10057</name>
</gene>
<dbReference type="PaxDb" id="35128-Thaps10057"/>
<feature type="compositionally biased region" description="Low complexity" evidence="1">
    <location>
        <begin position="713"/>
        <end position="731"/>
    </location>
</feature>
<feature type="compositionally biased region" description="Acidic residues" evidence="1">
    <location>
        <begin position="1311"/>
        <end position="1323"/>
    </location>
</feature>
<feature type="compositionally biased region" description="Basic and acidic residues" evidence="1">
    <location>
        <begin position="446"/>
        <end position="455"/>
    </location>
</feature>
<organism evidence="2 3">
    <name type="scientific">Thalassiosira pseudonana</name>
    <name type="common">Marine diatom</name>
    <name type="synonym">Cyclotella nana</name>
    <dbReference type="NCBI Taxonomy" id="35128"/>
    <lineage>
        <taxon>Eukaryota</taxon>
        <taxon>Sar</taxon>
        <taxon>Stramenopiles</taxon>
        <taxon>Ochrophyta</taxon>
        <taxon>Bacillariophyta</taxon>
        <taxon>Coscinodiscophyceae</taxon>
        <taxon>Thalassiosirophycidae</taxon>
        <taxon>Thalassiosirales</taxon>
        <taxon>Thalassiosiraceae</taxon>
        <taxon>Thalassiosira</taxon>
    </lineage>
</organism>
<protein>
    <submittedName>
        <fullName evidence="2">Uncharacterized protein</fullName>
    </submittedName>
</protein>
<accession>B8CD29</accession>
<feature type="region of interest" description="Disordered" evidence="1">
    <location>
        <begin position="1450"/>
        <end position="1529"/>
    </location>
</feature>
<feature type="compositionally biased region" description="Basic and acidic residues" evidence="1">
    <location>
        <begin position="1216"/>
        <end position="1251"/>
    </location>
</feature>
<feature type="compositionally biased region" description="Acidic residues" evidence="1">
    <location>
        <begin position="1140"/>
        <end position="1152"/>
    </location>
</feature>
<dbReference type="GeneID" id="7444288"/>
<feature type="compositionally biased region" description="Polar residues" evidence="1">
    <location>
        <begin position="150"/>
        <end position="160"/>
    </location>
</feature>
<evidence type="ECO:0000256" key="1">
    <source>
        <dbReference type="SAM" id="MobiDB-lite"/>
    </source>
</evidence>
<feature type="region of interest" description="Disordered" evidence="1">
    <location>
        <begin position="191"/>
        <end position="216"/>
    </location>
</feature>
<feature type="compositionally biased region" description="Basic and acidic residues" evidence="1">
    <location>
        <begin position="839"/>
        <end position="849"/>
    </location>
</feature>
<reference evidence="2 3" key="2">
    <citation type="journal article" date="2008" name="Nature">
        <title>The Phaeodactylum genome reveals the evolutionary history of diatom genomes.</title>
        <authorList>
            <person name="Bowler C."/>
            <person name="Allen A.E."/>
            <person name="Badger J.H."/>
            <person name="Grimwood J."/>
            <person name="Jabbari K."/>
            <person name="Kuo A."/>
            <person name="Maheswari U."/>
            <person name="Martens C."/>
            <person name="Maumus F."/>
            <person name="Otillar R.P."/>
            <person name="Rayko E."/>
            <person name="Salamov A."/>
            <person name="Vandepoele K."/>
            <person name="Beszteri B."/>
            <person name="Gruber A."/>
            <person name="Heijde M."/>
            <person name="Katinka M."/>
            <person name="Mock T."/>
            <person name="Valentin K."/>
            <person name="Verret F."/>
            <person name="Berges J.A."/>
            <person name="Brownlee C."/>
            <person name="Cadoret J.P."/>
            <person name="Chiovitti A."/>
            <person name="Choi C.J."/>
            <person name="Coesel S."/>
            <person name="De Martino A."/>
            <person name="Detter J.C."/>
            <person name="Durkin C."/>
            <person name="Falciatore A."/>
            <person name="Fournet J."/>
            <person name="Haruta M."/>
            <person name="Huysman M.J."/>
            <person name="Jenkins B.D."/>
            <person name="Jiroutova K."/>
            <person name="Jorgensen R.E."/>
            <person name="Joubert Y."/>
            <person name="Kaplan A."/>
            <person name="Kroger N."/>
            <person name="Kroth P.G."/>
            <person name="La Roche J."/>
            <person name="Lindquist E."/>
            <person name="Lommer M."/>
            <person name="Martin-Jezequel V."/>
            <person name="Lopez P.J."/>
            <person name="Lucas S."/>
            <person name="Mangogna M."/>
            <person name="McGinnis K."/>
            <person name="Medlin L.K."/>
            <person name="Montsant A."/>
            <person name="Oudot-Le Secq M.P."/>
            <person name="Napoli C."/>
            <person name="Obornik M."/>
            <person name="Parker M.S."/>
            <person name="Petit J.L."/>
            <person name="Porcel B.M."/>
            <person name="Poulsen N."/>
            <person name="Robison M."/>
            <person name="Rychlewski L."/>
            <person name="Rynearson T.A."/>
            <person name="Schmutz J."/>
            <person name="Shapiro H."/>
            <person name="Siaut M."/>
            <person name="Stanley M."/>
            <person name="Sussman M.R."/>
            <person name="Taylor A.R."/>
            <person name="Vardi A."/>
            <person name="von Dassow P."/>
            <person name="Vyverman W."/>
            <person name="Willis A."/>
            <person name="Wyrwicz L.S."/>
            <person name="Rokhsar D.S."/>
            <person name="Weissenbach J."/>
            <person name="Armbrust E.V."/>
            <person name="Green B.R."/>
            <person name="Van de Peer Y."/>
            <person name="Grigoriev I.V."/>
        </authorList>
    </citation>
    <scope>NUCLEOTIDE SEQUENCE [LARGE SCALE GENOMIC DNA]</scope>
    <source>
        <strain evidence="2 3">CCMP1335</strain>
    </source>
</reference>
<feature type="compositionally biased region" description="Acidic residues" evidence="1">
    <location>
        <begin position="801"/>
        <end position="813"/>
    </location>
</feature>
<feature type="region of interest" description="Disordered" evidence="1">
    <location>
        <begin position="1"/>
        <end position="160"/>
    </location>
</feature>
<feature type="region of interest" description="Disordered" evidence="1">
    <location>
        <begin position="352"/>
        <end position="754"/>
    </location>
</feature>
<feature type="compositionally biased region" description="Polar residues" evidence="1">
    <location>
        <begin position="1153"/>
        <end position="1162"/>
    </location>
</feature>
<dbReference type="InParanoid" id="B8CD29"/>
<feature type="compositionally biased region" description="Polar residues" evidence="1">
    <location>
        <begin position="646"/>
        <end position="659"/>
    </location>
</feature>